<sequence length="69" mass="8314">MTRATLVHHKTLNLKRLLVPKEIFNLVHDSHAIQGFDRRWQRMQGMCFHKFTKLLKQYIYSFLQIIVSS</sequence>
<reference evidence="1" key="1">
    <citation type="journal article" date="2023" name="IMA Fungus">
        <title>Comparative genomic study of the Penicillium genus elucidates a diverse pangenome and 15 lateral gene transfer events.</title>
        <authorList>
            <person name="Petersen C."/>
            <person name="Sorensen T."/>
            <person name="Nielsen M.R."/>
            <person name="Sondergaard T.E."/>
            <person name="Sorensen J.L."/>
            <person name="Fitzpatrick D.A."/>
            <person name="Frisvad J.C."/>
            <person name="Nielsen K.L."/>
        </authorList>
    </citation>
    <scope>NUCLEOTIDE SEQUENCE</scope>
    <source>
        <strain evidence="1">IBT 12815</strain>
    </source>
</reference>
<reference evidence="1" key="2">
    <citation type="submission" date="2023-01" db="EMBL/GenBank/DDBJ databases">
        <authorList>
            <person name="Petersen C."/>
        </authorList>
    </citation>
    <scope>NUCLEOTIDE SEQUENCE</scope>
    <source>
        <strain evidence="1">IBT 12815</strain>
    </source>
</reference>
<proteinExistence type="predicted"/>
<keyword evidence="2" id="KW-1185">Reference proteome</keyword>
<gene>
    <name evidence="1" type="ORF">N7537_010159</name>
</gene>
<dbReference type="Proteomes" id="UP001213799">
    <property type="component" value="Unassembled WGS sequence"/>
</dbReference>
<accession>A0AAD6DU45</accession>
<dbReference type="AlphaFoldDB" id="A0AAD6DU45"/>
<dbReference type="EMBL" id="JAQJAE010000005">
    <property type="protein sequence ID" value="KAJ5593255.1"/>
    <property type="molecule type" value="Genomic_DNA"/>
</dbReference>
<evidence type="ECO:0000313" key="1">
    <source>
        <dbReference type="EMBL" id="KAJ5593255.1"/>
    </source>
</evidence>
<protein>
    <submittedName>
        <fullName evidence="1">Uncharacterized protein</fullName>
    </submittedName>
</protein>
<organism evidence="1 2">
    <name type="scientific">Penicillium hordei</name>
    <dbReference type="NCBI Taxonomy" id="40994"/>
    <lineage>
        <taxon>Eukaryota</taxon>
        <taxon>Fungi</taxon>
        <taxon>Dikarya</taxon>
        <taxon>Ascomycota</taxon>
        <taxon>Pezizomycotina</taxon>
        <taxon>Eurotiomycetes</taxon>
        <taxon>Eurotiomycetidae</taxon>
        <taxon>Eurotiales</taxon>
        <taxon>Aspergillaceae</taxon>
        <taxon>Penicillium</taxon>
    </lineage>
</organism>
<comment type="caution">
    <text evidence="1">The sequence shown here is derived from an EMBL/GenBank/DDBJ whole genome shotgun (WGS) entry which is preliminary data.</text>
</comment>
<dbReference type="GeneID" id="81591455"/>
<name>A0AAD6DU45_9EURO</name>
<dbReference type="RefSeq" id="XP_056749881.1">
    <property type="nucleotide sequence ID" value="XM_056901213.1"/>
</dbReference>
<evidence type="ECO:0000313" key="2">
    <source>
        <dbReference type="Proteomes" id="UP001213799"/>
    </source>
</evidence>